<sequence length="245" mass="29494">MIKNQNIVCLSTHYWHEPWFRKQHFMSRFARNNNRILYVEPTFSMFRKPHKDAAKNMFLLSKLERLDENIFIIKLPRALPKWTKPTISKLNYCWFVNIINKIIKKFKIDDYILWIYRPEYYQVLKYFNYSKLVFGLSDDLAAYNESKGKIYYWKYKCIEGLIKKSDLCIFSAKHLLEKYGHIAKDKIFYVPNGYDSKLFDSSNNSICPEELRKFKRPIIGFVGVLFGFLDYNLIDYIADSNENWS</sequence>
<proteinExistence type="predicted"/>
<name>X1BKL7_9ZZZZ</name>
<reference evidence="1" key="1">
    <citation type="journal article" date="2014" name="Front. Microbiol.">
        <title>High frequency of phylogenetically diverse reductive dehalogenase-homologous genes in deep subseafloor sedimentary metagenomes.</title>
        <authorList>
            <person name="Kawai M."/>
            <person name="Futagami T."/>
            <person name="Toyoda A."/>
            <person name="Takaki Y."/>
            <person name="Nishi S."/>
            <person name="Hori S."/>
            <person name="Arai W."/>
            <person name="Tsubouchi T."/>
            <person name="Morono Y."/>
            <person name="Uchiyama I."/>
            <person name="Ito T."/>
            <person name="Fujiyama A."/>
            <person name="Inagaki F."/>
            <person name="Takami H."/>
        </authorList>
    </citation>
    <scope>NUCLEOTIDE SEQUENCE</scope>
    <source>
        <strain evidence="1">Expedition CK06-06</strain>
    </source>
</reference>
<gene>
    <name evidence="1" type="ORF">S01H4_24309</name>
</gene>
<dbReference type="EMBL" id="BART01011402">
    <property type="protein sequence ID" value="GAG84613.1"/>
    <property type="molecule type" value="Genomic_DNA"/>
</dbReference>
<dbReference type="Gene3D" id="3.40.50.11010">
    <property type="match status" value="1"/>
</dbReference>
<comment type="caution">
    <text evidence="1">The sequence shown here is derived from an EMBL/GenBank/DDBJ whole genome shotgun (WGS) entry which is preliminary data.</text>
</comment>
<feature type="non-terminal residue" evidence="1">
    <location>
        <position position="245"/>
    </location>
</feature>
<evidence type="ECO:0000313" key="1">
    <source>
        <dbReference type="EMBL" id="GAG84613.1"/>
    </source>
</evidence>
<accession>X1BKL7</accession>
<dbReference type="AlphaFoldDB" id="X1BKL7"/>
<dbReference type="SUPFAM" id="SSF53756">
    <property type="entry name" value="UDP-Glycosyltransferase/glycogen phosphorylase"/>
    <property type="match status" value="1"/>
</dbReference>
<organism evidence="1">
    <name type="scientific">marine sediment metagenome</name>
    <dbReference type="NCBI Taxonomy" id="412755"/>
    <lineage>
        <taxon>unclassified sequences</taxon>
        <taxon>metagenomes</taxon>
        <taxon>ecological metagenomes</taxon>
    </lineage>
</organism>
<protein>
    <recommendedName>
        <fullName evidence="2">Glycosyltransferase subfamily 4-like N-terminal domain-containing protein</fullName>
    </recommendedName>
</protein>
<evidence type="ECO:0008006" key="2">
    <source>
        <dbReference type="Google" id="ProtNLM"/>
    </source>
</evidence>